<evidence type="ECO:0000256" key="4">
    <source>
        <dbReference type="ARBA" id="ARBA00023004"/>
    </source>
</evidence>
<keyword evidence="5" id="KW-0503">Monooxygenase</keyword>
<reference evidence="6 7" key="2">
    <citation type="journal article" date="2017" name="Genome Biol.">
        <title>New reference genome sequences of hot pepper reveal the massive evolution of plant disease-resistance genes by retroduplication.</title>
        <authorList>
            <person name="Kim S."/>
            <person name="Park J."/>
            <person name="Yeom S.I."/>
            <person name="Kim Y.M."/>
            <person name="Seo E."/>
            <person name="Kim K.T."/>
            <person name="Kim M.S."/>
            <person name="Lee J.M."/>
            <person name="Cheong K."/>
            <person name="Shin H.S."/>
            <person name="Kim S.B."/>
            <person name="Han K."/>
            <person name="Lee J."/>
            <person name="Park M."/>
            <person name="Lee H.A."/>
            <person name="Lee H.Y."/>
            <person name="Lee Y."/>
            <person name="Oh S."/>
            <person name="Lee J.H."/>
            <person name="Choi E."/>
            <person name="Choi E."/>
            <person name="Lee S.E."/>
            <person name="Jeon J."/>
            <person name="Kim H."/>
            <person name="Choi G."/>
            <person name="Song H."/>
            <person name="Lee J."/>
            <person name="Lee S.C."/>
            <person name="Kwon J.K."/>
            <person name="Lee H.Y."/>
            <person name="Koo N."/>
            <person name="Hong Y."/>
            <person name="Kim R.W."/>
            <person name="Kang W.H."/>
            <person name="Huh J.H."/>
            <person name="Kang B.C."/>
            <person name="Yang T.J."/>
            <person name="Lee Y.H."/>
            <person name="Bennetzen J.L."/>
            <person name="Choi D."/>
        </authorList>
    </citation>
    <scope>NUCLEOTIDE SEQUENCE [LARGE SCALE GENOMIC DNA]</scope>
    <source>
        <strain evidence="7">cv. CM334</strain>
    </source>
</reference>
<dbReference type="PANTHER" id="PTHR47947:SF19">
    <property type="entry name" value="CYTOCHROME P450 82C3-RELATED"/>
    <property type="match status" value="1"/>
</dbReference>
<evidence type="ECO:0000313" key="6">
    <source>
        <dbReference type="EMBL" id="PHT66499.1"/>
    </source>
</evidence>
<evidence type="ECO:0000256" key="1">
    <source>
        <dbReference type="ARBA" id="ARBA00022617"/>
    </source>
</evidence>
<keyword evidence="2" id="KW-0479">Metal-binding</keyword>
<dbReference type="SUPFAM" id="SSF48264">
    <property type="entry name" value="Cytochrome P450"/>
    <property type="match status" value="1"/>
</dbReference>
<keyword evidence="4" id="KW-0408">Iron</keyword>
<dbReference type="GO" id="GO:0005506">
    <property type="term" value="F:iron ion binding"/>
    <property type="evidence" value="ECO:0007669"/>
    <property type="project" value="InterPro"/>
</dbReference>
<dbReference type="InterPro" id="IPR036396">
    <property type="entry name" value="Cyt_P450_sf"/>
</dbReference>
<dbReference type="Gene3D" id="1.20.930.50">
    <property type="match status" value="1"/>
</dbReference>
<dbReference type="STRING" id="4072.A0A2G2Y9Y1"/>
<dbReference type="Proteomes" id="UP000222542">
    <property type="component" value="Unassembled WGS sequence"/>
</dbReference>
<organism evidence="6 7">
    <name type="scientific">Capsicum annuum</name>
    <name type="common">Capsicum pepper</name>
    <dbReference type="NCBI Taxonomy" id="4072"/>
    <lineage>
        <taxon>Eukaryota</taxon>
        <taxon>Viridiplantae</taxon>
        <taxon>Streptophyta</taxon>
        <taxon>Embryophyta</taxon>
        <taxon>Tracheophyta</taxon>
        <taxon>Spermatophyta</taxon>
        <taxon>Magnoliopsida</taxon>
        <taxon>eudicotyledons</taxon>
        <taxon>Gunneridae</taxon>
        <taxon>Pentapetalae</taxon>
        <taxon>asterids</taxon>
        <taxon>lamiids</taxon>
        <taxon>Solanales</taxon>
        <taxon>Solanaceae</taxon>
        <taxon>Solanoideae</taxon>
        <taxon>Capsiceae</taxon>
        <taxon>Capsicum</taxon>
    </lineage>
</organism>
<evidence type="ECO:0000256" key="3">
    <source>
        <dbReference type="ARBA" id="ARBA00023002"/>
    </source>
</evidence>
<reference evidence="6 7" key="1">
    <citation type="journal article" date="2014" name="Nat. Genet.">
        <title>Genome sequence of the hot pepper provides insights into the evolution of pungency in Capsicum species.</title>
        <authorList>
            <person name="Kim S."/>
            <person name="Park M."/>
            <person name="Yeom S.I."/>
            <person name="Kim Y.M."/>
            <person name="Lee J.M."/>
            <person name="Lee H.A."/>
            <person name="Seo E."/>
            <person name="Choi J."/>
            <person name="Cheong K."/>
            <person name="Kim K.T."/>
            <person name="Jung K."/>
            <person name="Lee G.W."/>
            <person name="Oh S.K."/>
            <person name="Bae C."/>
            <person name="Kim S.B."/>
            <person name="Lee H.Y."/>
            <person name="Kim S.Y."/>
            <person name="Kim M.S."/>
            <person name="Kang B.C."/>
            <person name="Jo Y.D."/>
            <person name="Yang H.B."/>
            <person name="Jeong H.J."/>
            <person name="Kang W.H."/>
            <person name="Kwon J.K."/>
            <person name="Shin C."/>
            <person name="Lim J.Y."/>
            <person name="Park J.H."/>
            <person name="Huh J.H."/>
            <person name="Kim J.S."/>
            <person name="Kim B.D."/>
            <person name="Cohen O."/>
            <person name="Paran I."/>
            <person name="Suh M.C."/>
            <person name="Lee S.B."/>
            <person name="Kim Y.K."/>
            <person name="Shin Y."/>
            <person name="Noh S.J."/>
            <person name="Park J."/>
            <person name="Seo Y.S."/>
            <person name="Kwon S.Y."/>
            <person name="Kim H.A."/>
            <person name="Park J.M."/>
            <person name="Kim H.J."/>
            <person name="Choi S.B."/>
            <person name="Bosland P.W."/>
            <person name="Reeves G."/>
            <person name="Jo S.H."/>
            <person name="Lee B.W."/>
            <person name="Cho H.T."/>
            <person name="Choi H.S."/>
            <person name="Lee M.S."/>
            <person name="Yu Y."/>
            <person name="Do Choi Y."/>
            <person name="Park B.S."/>
            <person name="van Deynze A."/>
            <person name="Ashrafi H."/>
            <person name="Hill T."/>
            <person name="Kim W.T."/>
            <person name="Pai H.S."/>
            <person name="Ahn H.K."/>
            <person name="Yeam I."/>
            <person name="Giovannoni J.J."/>
            <person name="Rose J.K."/>
            <person name="Sorensen I."/>
            <person name="Lee S.J."/>
            <person name="Kim R.W."/>
            <person name="Choi I.Y."/>
            <person name="Choi B.S."/>
            <person name="Lim J.S."/>
            <person name="Lee Y.H."/>
            <person name="Choi D."/>
        </authorList>
    </citation>
    <scope>NUCLEOTIDE SEQUENCE [LARGE SCALE GENOMIC DNA]</scope>
    <source>
        <strain evidence="7">cv. CM334</strain>
    </source>
</reference>
<name>A0A2G2Y9Y1_CAPAN</name>
<evidence type="ECO:0000256" key="5">
    <source>
        <dbReference type="ARBA" id="ARBA00023033"/>
    </source>
</evidence>
<keyword evidence="7" id="KW-1185">Reference proteome</keyword>
<comment type="caution">
    <text evidence="6">The sequence shown here is derived from an EMBL/GenBank/DDBJ whole genome shotgun (WGS) entry which is preliminary data.</text>
</comment>
<keyword evidence="1" id="KW-0349">Heme</keyword>
<dbReference type="AlphaFoldDB" id="A0A2G2Y9Y1"/>
<evidence type="ECO:0000256" key="2">
    <source>
        <dbReference type="ARBA" id="ARBA00022723"/>
    </source>
</evidence>
<dbReference type="InterPro" id="IPR050651">
    <property type="entry name" value="Plant_Cytochrome_P450_Monoox"/>
</dbReference>
<dbReference type="GO" id="GO:0016705">
    <property type="term" value="F:oxidoreductase activity, acting on paired donors, with incorporation or reduction of molecular oxygen"/>
    <property type="evidence" value="ECO:0007669"/>
    <property type="project" value="InterPro"/>
</dbReference>
<dbReference type="Gramene" id="PHT66499">
    <property type="protein sequence ID" value="PHT66499"/>
    <property type="gene ID" value="T459_30924"/>
</dbReference>
<dbReference type="GO" id="GO:0020037">
    <property type="term" value="F:heme binding"/>
    <property type="evidence" value="ECO:0007669"/>
    <property type="project" value="InterPro"/>
</dbReference>
<dbReference type="PANTHER" id="PTHR47947">
    <property type="entry name" value="CYTOCHROME P450 82C3-RELATED"/>
    <property type="match status" value="1"/>
</dbReference>
<gene>
    <name evidence="6" type="ORF">T459_30924</name>
</gene>
<keyword evidence="3" id="KW-0560">Oxidoreductase</keyword>
<evidence type="ECO:0000313" key="7">
    <source>
        <dbReference type="Proteomes" id="UP000222542"/>
    </source>
</evidence>
<dbReference type="GO" id="GO:0004497">
    <property type="term" value="F:monooxygenase activity"/>
    <property type="evidence" value="ECO:0007669"/>
    <property type="project" value="UniProtKB-KW"/>
</dbReference>
<accession>A0A2G2Y9Y1</accession>
<proteinExistence type="predicted"/>
<protein>
    <submittedName>
        <fullName evidence="6">Cytochrome 82C2</fullName>
    </submittedName>
</protein>
<dbReference type="EMBL" id="AYRZ02000012">
    <property type="protein sequence ID" value="PHT66499.1"/>
    <property type="molecule type" value="Genomic_DNA"/>
</dbReference>
<sequence length="205" mass="23303">MAKECFTLNDKALASRPTTVAAKHMGYDYAVFGFAPYSPFWREMRKIVMFELLSNRRLDTLKHVQVSEVDIGIQELYKLWVNNNSDRPMLVELKRWFEDLTLNVIARMVDGKRYFGVGATSNDFIDVMLLLQEDGRLSSFPYDADTSIKSTCLFSKPVNDQPIDLTESPGLTIPKATPLDVLIATHLSANLYDCTLMHVALLYLP</sequence>